<dbReference type="InterPro" id="IPR029001">
    <property type="entry name" value="ITPase-like_fam"/>
</dbReference>
<evidence type="ECO:0000256" key="9">
    <source>
        <dbReference type="ARBA" id="ARBA00038901"/>
    </source>
</evidence>
<feature type="domain" description="Non-canonical purine NTP phosphatase/PRRC1" evidence="12">
    <location>
        <begin position="15"/>
        <end position="187"/>
    </location>
</feature>
<reference evidence="13 14" key="1">
    <citation type="submission" date="2023-11" db="EMBL/GenBank/DDBJ databases">
        <title>Dfirmibasis_genome.</title>
        <authorList>
            <person name="Edelbroek B."/>
            <person name="Kjellin J."/>
            <person name="Jerlstrom-Hultqvist J."/>
            <person name="Soderbom F."/>
        </authorList>
    </citation>
    <scope>NUCLEOTIDE SEQUENCE [LARGE SCALE GENOMIC DNA]</scope>
    <source>
        <strain evidence="13 14">TNS-C-14</strain>
    </source>
</reference>
<evidence type="ECO:0000256" key="11">
    <source>
        <dbReference type="ARBA" id="ARBA00048781"/>
    </source>
</evidence>
<evidence type="ECO:0000256" key="10">
    <source>
        <dbReference type="ARBA" id="ARBA00048174"/>
    </source>
</evidence>
<dbReference type="PANTHER" id="PTHR34699">
    <property type="match status" value="1"/>
</dbReference>
<comment type="cofactor">
    <cofactor evidence="1">
        <name>Mn(2+)</name>
        <dbReference type="ChEBI" id="CHEBI:29035"/>
    </cofactor>
</comment>
<dbReference type="GO" id="GO:0009117">
    <property type="term" value="P:nucleotide metabolic process"/>
    <property type="evidence" value="ECO:0007669"/>
    <property type="project" value="UniProtKB-KW"/>
</dbReference>
<evidence type="ECO:0000256" key="7">
    <source>
        <dbReference type="ARBA" id="ARBA00023080"/>
    </source>
</evidence>
<dbReference type="InterPro" id="IPR026533">
    <property type="entry name" value="NTPase/PRRC1"/>
</dbReference>
<dbReference type="EMBL" id="JAVFKY010000004">
    <property type="protein sequence ID" value="KAK5577315.1"/>
    <property type="molecule type" value="Genomic_DNA"/>
</dbReference>
<evidence type="ECO:0000256" key="2">
    <source>
        <dbReference type="ARBA" id="ARBA00001946"/>
    </source>
</evidence>
<dbReference type="GO" id="GO:0000166">
    <property type="term" value="F:nucleotide binding"/>
    <property type="evidence" value="ECO:0007669"/>
    <property type="project" value="UniProtKB-KW"/>
</dbReference>
<evidence type="ECO:0000256" key="5">
    <source>
        <dbReference type="ARBA" id="ARBA00022801"/>
    </source>
</evidence>
<dbReference type="GO" id="GO:0006772">
    <property type="term" value="P:thiamine metabolic process"/>
    <property type="evidence" value="ECO:0007669"/>
    <property type="project" value="TreeGrafter"/>
</dbReference>
<dbReference type="Proteomes" id="UP001344447">
    <property type="component" value="Unassembled WGS sequence"/>
</dbReference>
<gene>
    <name evidence="13" type="ORF">RB653_002256</name>
</gene>
<comment type="cofactor">
    <cofactor evidence="2">
        <name>Mg(2+)</name>
        <dbReference type="ChEBI" id="CHEBI:18420"/>
    </cofactor>
</comment>
<evidence type="ECO:0000259" key="12">
    <source>
        <dbReference type="Pfam" id="PF01931"/>
    </source>
</evidence>
<dbReference type="AlphaFoldDB" id="A0AAN7TY53"/>
<evidence type="ECO:0000256" key="1">
    <source>
        <dbReference type="ARBA" id="ARBA00001936"/>
    </source>
</evidence>
<evidence type="ECO:0000256" key="4">
    <source>
        <dbReference type="ARBA" id="ARBA00022741"/>
    </source>
</evidence>
<dbReference type="PANTHER" id="PTHR34699:SF2">
    <property type="entry name" value="NON-CANONICAL PURINE NTP PHOSPHATASE_PRRC1 DOMAIN-CONTAINING PROTEIN"/>
    <property type="match status" value="1"/>
</dbReference>
<keyword evidence="5" id="KW-0378">Hydrolase</keyword>
<dbReference type="GO" id="GO:0103023">
    <property type="term" value="F:ITPase activity"/>
    <property type="evidence" value="ECO:0007669"/>
    <property type="project" value="UniProtKB-EC"/>
</dbReference>
<accession>A0AAN7TY53</accession>
<dbReference type="InterPro" id="IPR002786">
    <property type="entry name" value="Non_canon_purine_NTPase"/>
</dbReference>
<evidence type="ECO:0000313" key="13">
    <source>
        <dbReference type="EMBL" id="KAK5577315.1"/>
    </source>
</evidence>
<dbReference type="Gene3D" id="3.90.950.10">
    <property type="match status" value="1"/>
</dbReference>
<comment type="catalytic activity">
    <reaction evidence="10">
        <text>ITP + H2O = IDP + phosphate + H(+)</text>
        <dbReference type="Rhea" id="RHEA:28330"/>
        <dbReference type="ChEBI" id="CHEBI:15377"/>
        <dbReference type="ChEBI" id="CHEBI:15378"/>
        <dbReference type="ChEBI" id="CHEBI:43474"/>
        <dbReference type="ChEBI" id="CHEBI:58280"/>
        <dbReference type="ChEBI" id="CHEBI:61402"/>
        <dbReference type="EC" id="3.6.1.73"/>
    </reaction>
</comment>
<evidence type="ECO:0000313" key="14">
    <source>
        <dbReference type="Proteomes" id="UP001344447"/>
    </source>
</evidence>
<proteinExistence type="inferred from homology"/>
<comment type="caution">
    <text evidence="13">The sequence shown here is derived from an EMBL/GenBank/DDBJ whole genome shotgun (WGS) entry which is preliminary data.</text>
</comment>
<dbReference type="SUPFAM" id="SSF52972">
    <property type="entry name" value="ITPase-like"/>
    <property type="match status" value="1"/>
</dbReference>
<dbReference type="HAMAP" id="MF_00648">
    <property type="entry name" value="Non_canon_purine_NTPase_YjjX"/>
    <property type="match status" value="1"/>
</dbReference>
<evidence type="ECO:0000256" key="6">
    <source>
        <dbReference type="ARBA" id="ARBA00022842"/>
    </source>
</evidence>
<keyword evidence="7" id="KW-0546">Nucleotide metabolism</keyword>
<dbReference type="Pfam" id="PF01931">
    <property type="entry name" value="NTPase_I-T"/>
    <property type="match status" value="1"/>
</dbReference>
<keyword evidence="6" id="KW-0460">Magnesium</keyword>
<keyword evidence="4" id="KW-0547">Nucleotide-binding</keyword>
<dbReference type="InterPro" id="IPR050299">
    <property type="entry name" value="YjjX_NTPase"/>
</dbReference>
<keyword evidence="8" id="KW-0464">Manganese</keyword>
<comment type="catalytic activity">
    <reaction evidence="11">
        <text>XTP + H2O = XDP + phosphate + H(+)</text>
        <dbReference type="Rhea" id="RHEA:28406"/>
        <dbReference type="ChEBI" id="CHEBI:15377"/>
        <dbReference type="ChEBI" id="CHEBI:15378"/>
        <dbReference type="ChEBI" id="CHEBI:43474"/>
        <dbReference type="ChEBI" id="CHEBI:59884"/>
        <dbReference type="ChEBI" id="CHEBI:61314"/>
        <dbReference type="EC" id="3.6.1.73"/>
    </reaction>
</comment>
<sequence>MNILKKMNKMIVVVGSENKAKIRATQMGFDLAFKDKFEIKVVGVKASSLVSDQPMSDSECIVGAINRAKEALKKHPEAEYGIGMEGGVHNIKEPIDRWYECGWIAVVKRGEPDSNVGVSSTARFELPPKVIYEIVENKKELAQIMDELTNKSDVRSNEGAMGIYTNSILHRDHIYSHGLIFALSRFISPKELW</sequence>
<organism evidence="13 14">
    <name type="scientific">Dictyostelium firmibasis</name>
    <dbReference type="NCBI Taxonomy" id="79012"/>
    <lineage>
        <taxon>Eukaryota</taxon>
        <taxon>Amoebozoa</taxon>
        <taxon>Evosea</taxon>
        <taxon>Eumycetozoa</taxon>
        <taxon>Dictyostelia</taxon>
        <taxon>Dictyosteliales</taxon>
        <taxon>Dictyosteliaceae</taxon>
        <taxon>Dictyostelium</taxon>
    </lineage>
</organism>
<keyword evidence="3" id="KW-0479">Metal-binding</keyword>
<dbReference type="FunFam" id="3.90.950.10:FF:000002">
    <property type="entry name" value="Inosine/xanthosine triphosphatase"/>
    <property type="match status" value="1"/>
</dbReference>
<protein>
    <recommendedName>
        <fullName evidence="9">inosine/xanthosine triphosphatase</fullName>
        <ecNumber evidence="9">3.6.1.73</ecNumber>
    </recommendedName>
</protein>
<evidence type="ECO:0000256" key="3">
    <source>
        <dbReference type="ARBA" id="ARBA00022723"/>
    </source>
</evidence>
<keyword evidence="14" id="KW-1185">Reference proteome</keyword>
<evidence type="ECO:0000256" key="8">
    <source>
        <dbReference type="ARBA" id="ARBA00023211"/>
    </source>
</evidence>
<dbReference type="EC" id="3.6.1.73" evidence="9"/>
<name>A0AAN7TY53_9MYCE</name>
<dbReference type="GO" id="GO:0046872">
    <property type="term" value="F:metal ion binding"/>
    <property type="evidence" value="ECO:0007669"/>
    <property type="project" value="UniProtKB-KW"/>
</dbReference>